<evidence type="ECO:0000313" key="2">
    <source>
        <dbReference type="EMBL" id="EME35728.1"/>
    </source>
</evidence>
<dbReference type="InterPro" id="IPR017938">
    <property type="entry name" value="Riboflavin_synthase-like_b-brl"/>
</dbReference>
<dbReference type="Pfam" id="PF04954">
    <property type="entry name" value="SIP"/>
    <property type="match status" value="1"/>
</dbReference>
<organism evidence="2 3">
    <name type="scientific">Kocuria palustris PEL</name>
    <dbReference type="NCBI Taxonomy" id="1236550"/>
    <lineage>
        <taxon>Bacteria</taxon>
        <taxon>Bacillati</taxon>
        <taxon>Actinomycetota</taxon>
        <taxon>Actinomycetes</taxon>
        <taxon>Micrococcales</taxon>
        <taxon>Micrococcaceae</taxon>
        <taxon>Kocuria</taxon>
    </lineage>
</organism>
<dbReference type="InterPro" id="IPR007037">
    <property type="entry name" value="SIP_rossman_dom"/>
</dbReference>
<dbReference type="PANTHER" id="PTHR30157">
    <property type="entry name" value="FERRIC REDUCTASE, NADPH-DEPENDENT"/>
    <property type="match status" value="1"/>
</dbReference>
<dbReference type="SUPFAM" id="SSF63380">
    <property type="entry name" value="Riboflavin synthase domain-like"/>
    <property type="match status" value="1"/>
</dbReference>
<dbReference type="GO" id="GO:0016491">
    <property type="term" value="F:oxidoreductase activity"/>
    <property type="evidence" value="ECO:0007669"/>
    <property type="project" value="InterPro"/>
</dbReference>
<dbReference type="CDD" id="cd06193">
    <property type="entry name" value="siderophore_interacting"/>
    <property type="match status" value="1"/>
</dbReference>
<gene>
    <name evidence="2" type="ORF">C884_01361</name>
</gene>
<dbReference type="Pfam" id="PF08021">
    <property type="entry name" value="FAD_binding_9"/>
    <property type="match status" value="1"/>
</dbReference>
<dbReference type="Gene3D" id="3.40.50.80">
    <property type="entry name" value="Nucleotide-binding domain of ferredoxin-NADP reductase (FNR) module"/>
    <property type="match status" value="1"/>
</dbReference>
<dbReference type="AlphaFoldDB" id="M2XSD0"/>
<dbReference type="STRING" id="71999.KPaMU14_02305"/>
<dbReference type="Gene3D" id="2.40.30.10">
    <property type="entry name" value="Translation factors"/>
    <property type="match status" value="1"/>
</dbReference>
<dbReference type="EMBL" id="ANHZ02000023">
    <property type="protein sequence ID" value="EME35728.1"/>
    <property type="molecule type" value="Genomic_DNA"/>
</dbReference>
<feature type="domain" description="FAD-binding FR-type" evidence="1">
    <location>
        <begin position="17"/>
        <end position="142"/>
    </location>
</feature>
<dbReference type="PANTHER" id="PTHR30157:SF0">
    <property type="entry name" value="NADPH-DEPENDENT FERRIC-CHELATE REDUCTASE"/>
    <property type="match status" value="1"/>
</dbReference>
<evidence type="ECO:0000313" key="3">
    <source>
        <dbReference type="Proteomes" id="UP000009877"/>
    </source>
</evidence>
<dbReference type="InterPro" id="IPR039374">
    <property type="entry name" value="SIP_fam"/>
</dbReference>
<dbReference type="InterPro" id="IPR013113">
    <property type="entry name" value="SIP_FAD-bd"/>
</dbReference>
<reference evidence="2 3" key="1">
    <citation type="journal article" date="2014" name="Genome Announc.">
        <title>Draft Genome Sequence of Kocuria palustris PEL.</title>
        <authorList>
            <person name="Sharma G."/>
            <person name="Khatri I."/>
            <person name="Subramanian S."/>
        </authorList>
    </citation>
    <scope>NUCLEOTIDE SEQUENCE [LARGE SCALE GENOMIC DNA]</scope>
    <source>
        <strain evidence="2 3">PEL</strain>
    </source>
</reference>
<proteinExistence type="predicted"/>
<dbReference type="PROSITE" id="PS51384">
    <property type="entry name" value="FAD_FR"/>
    <property type="match status" value="1"/>
</dbReference>
<dbReference type="InterPro" id="IPR039261">
    <property type="entry name" value="FNR_nucleotide-bd"/>
</dbReference>
<dbReference type="Proteomes" id="UP000009877">
    <property type="component" value="Unassembled WGS sequence"/>
</dbReference>
<evidence type="ECO:0000259" key="1">
    <source>
        <dbReference type="PROSITE" id="PS51384"/>
    </source>
</evidence>
<dbReference type="InterPro" id="IPR017927">
    <property type="entry name" value="FAD-bd_FR_type"/>
</dbReference>
<sequence length="282" mass="30956">MTDDPAQHQPAPAKPPKAQIDLTVVQRLELSPSMVRIVASIGDPSSFRDIEPPEKYCKLVFFDPELGLGDHPDYWSLRETLPREHLPVTRHMTLRHVDLEAGQLWIDVALHGDSGWAGPWAAGAQPGDTIVAVGPGGKWIPDPQASWSLMLGDEAAIPAVLANVEAMPEDARGEILLEVQDADHHLDIQVPSGWSLRWIHRAEAPAGFPALVEAARTAQWPGTTDGIQVFAHGERETMKALRPVLFEEHGLERAQVSLSGYWARGRDEDAFQAEKKTPVGKV</sequence>
<name>M2XSD0_9MICC</name>
<comment type="caution">
    <text evidence="2">The sequence shown here is derived from an EMBL/GenBank/DDBJ whole genome shotgun (WGS) entry which is preliminary data.</text>
</comment>
<keyword evidence="3" id="KW-1185">Reference proteome</keyword>
<accession>M2XSD0</accession>
<protein>
    <submittedName>
        <fullName evidence="2">Siderophore-interacting protein</fullName>
    </submittedName>
</protein>
<dbReference type="RefSeq" id="WP_006215587.1">
    <property type="nucleotide sequence ID" value="NZ_ANHZ02000023.1"/>
</dbReference>